<dbReference type="Gene3D" id="3.40.50.720">
    <property type="entry name" value="NAD(P)-binding Rossmann-like Domain"/>
    <property type="match status" value="1"/>
</dbReference>
<evidence type="ECO:0000313" key="1">
    <source>
        <dbReference type="EMBL" id="CAI4214189.1"/>
    </source>
</evidence>
<name>A0A9P1MAC8_9PEZI</name>
<organism evidence="1 2">
    <name type="scientific">Parascedosporium putredinis</name>
    <dbReference type="NCBI Taxonomy" id="1442378"/>
    <lineage>
        <taxon>Eukaryota</taxon>
        <taxon>Fungi</taxon>
        <taxon>Dikarya</taxon>
        <taxon>Ascomycota</taxon>
        <taxon>Pezizomycotina</taxon>
        <taxon>Sordariomycetes</taxon>
        <taxon>Hypocreomycetidae</taxon>
        <taxon>Microascales</taxon>
        <taxon>Microascaceae</taxon>
        <taxon>Parascedosporium</taxon>
    </lineage>
</organism>
<keyword evidence="2" id="KW-1185">Reference proteome</keyword>
<dbReference type="Proteomes" id="UP000838763">
    <property type="component" value="Unassembled WGS sequence"/>
</dbReference>
<sequence>MSKNAFFAIIAGVGPGIGNPLLNQLTPSLAFTRTVTHIRRATALRFSKTYPVVLLSRNPDNYTSIVQEIESAGGRAFGITADATDESSLTSALETVKQKLPGATAAAAIYNIGAGFARKPFLDLKAEELDKSFHSGPRGLFLFAQKLLPSLLESVPTSPTPSLLITGATASVKGSANFAVFAAGSFASRALGQSLAREFGPAASTSPSSSAFTQELDIRPFVEKF</sequence>
<dbReference type="EMBL" id="CALLCH030000010">
    <property type="protein sequence ID" value="CAI4214189.1"/>
    <property type="molecule type" value="Genomic_DNA"/>
</dbReference>
<evidence type="ECO:0000313" key="2">
    <source>
        <dbReference type="Proteomes" id="UP000838763"/>
    </source>
</evidence>
<dbReference type="OrthoDB" id="5399006at2759"/>
<comment type="caution">
    <text evidence="1">The sequence shown here is derived from an EMBL/GenBank/DDBJ whole genome shotgun (WGS) entry which is preliminary data.</text>
</comment>
<dbReference type="Pfam" id="PF00106">
    <property type="entry name" value="adh_short"/>
    <property type="match status" value="1"/>
</dbReference>
<dbReference type="SUPFAM" id="SSF51735">
    <property type="entry name" value="NAD(P)-binding Rossmann-fold domains"/>
    <property type="match status" value="1"/>
</dbReference>
<dbReference type="PANTHER" id="PTHR43431:SF7">
    <property type="entry name" value="OXIDOREDUCTASE, SHORT CHAIN DEHYDROGENASE_REDUCTASE FAMILY (AFU_ORTHOLOGUE AFUA_5G14000)"/>
    <property type="match status" value="1"/>
</dbReference>
<accession>A0A9P1MAC8</accession>
<proteinExistence type="predicted"/>
<reference evidence="1" key="1">
    <citation type="submission" date="2022-11" db="EMBL/GenBank/DDBJ databases">
        <authorList>
            <person name="Scott C."/>
            <person name="Bruce N."/>
        </authorList>
    </citation>
    <scope>NUCLEOTIDE SEQUENCE</scope>
</reference>
<dbReference type="InterPro" id="IPR002347">
    <property type="entry name" value="SDR_fam"/>
</dbReference>
<gene>
    <name evidence="1" type="ORF">PPNO1_LOCUS3923</name>
</gene>
<protein>
    <recommendedName>
        <fullName evidence="3">NAD(P)-binding protein</fullName>
    </recommendedName>
</protein>
<dbReference type="PANTHER" id="PTHR43431">
    <property type="entry name" value="OXIDOREDUCTASE, SHORT CHAIN DEHYDROGENASE/REDUCTASE FAMILY (AFU_ORTHOLOGUE AFUA_5G14000)"/>
    <property type="match status" value="1"/>
</dbReference>
<dbReference type="InterPro" id="IPR036291">
    <property type="entry name" value="NAD(P)-bd_dom_sf"/>
</dbReference>
<dbReference type="AlphaFoldDB" id="A0A9P1MAC8"/>
<evidence type="ECO:0008006" key="3">
    <source>
        <dbReference type="Google" id="ProtNLM"/>
    </source>
</evidence>